<dbReference type="Pfam" id="PF01613">
    <property type="entry name" value="Flavin_Reduct"/>
    <property type="match status" value="1"/>
</dbReference>
<dbReference type="GO" id="GO:0042602">
    <property type="term" value="F:riboflavin reductase (NADPH) activity"/>
    <property type="evidence" value="ECO:0007669"/>
    <property type="project" value="TreeGrafter"/>
</dbReference>
<gene>
    <name evidence="4" type="ORF">EH165_01530</name>
</gene>
<keyword evidence="2" id="KW-0560">Oxidoreductase</keyword>
<evidence type="ECO:0000313" key="5">
    <source>
        <dbReference type="Proteomes" id="UP000268084"/>
    </source>
</evidence>
<dbReference type="AlphaFoldDB" id="A0A3G8ZPQ5"/>
<dbReference type="GO" id="GO:0010181">
    <property type="term" value="F:FMN binding"/>
    <property type="evidence" value="ECO:0007669"/>
    <property type="project" value="InterPro"/>
</dbReference>
<evidence type="ECO:0000313" key="4">
    <source>
        <dbReference type="EMBL" id="AZI59322.1"/>
    </source>
</evidence>
<dbReference type="InterPro" id="IPR002563">
    <property type="entry name" value="Flavin_Rdtase-like_dom"/>
</dbReference>
<protein>
    <submittedName>
        <fullName evidence="4">Flavin reductase</fullName>
    </submittedName>
</protein>
<comment type="similarity">
    <text evidence="1">Belongs to the non-flavoprotein flavin reductase family.</text>
</comment>
<dbReference type="EMBL" id="CP034170">
    <property type="protein sequence ID" value="AZI59322.1"/>
    <property type="molecule type" value="Genomic_DNA"/>
</dbReference>
<name>A0A3G8ZPQ5_9ACTN</name>
<dbReference type="SMART" id="SM00903">
    <property type="entry name" value="Flavin_Reduct"/>
    <property type="match status" value="1"/>
</dbReference>
<dbReference type="SUPFAM" id="SSF50475">
    <property type="entry name" value="FMN-binding split barrel"/>
    <property type="match status" value="1"/>
</dbReference>
<dbReference type="PANTHER" id="PTHR30466:SF11">
    <property type="entry name" value="FLAVIN-DEPENDENT MONOOXYGENASE, REDUCTASE SUBUNIT HSAB"/>
    <property type="match status" value="1"/>
</dbReference>
<evidence type="ECO:0000259" key="3">
    <source>
        <dbReference type="SMART" id="SM00903"/>
    </source>
</evidence>
<dbReference type="Proteomes" id="UP000268084">
    <property type="component" value="Chromosome"/>
</dbReference>
<dbReference type="OrthoDB" id="9792858at2"/>
<dbReference type="InterPro" id="IPR012349">
    <property type="entry name" value="Split_barrel_FMN-bd"/>
</dbReference>
<dbReference type="Gene3D" id="2.30.110.10">
    <property type="entry name" value="Electron Transport, Fmn-binding Protein, Chain A"/>
    <property type="match status" value="1"/>
</dbReference>
<proteinExistence type="inferred from homology"/>
<organism evidence="4 5">
    <name type="scientific">Nakamurella antarctica</name>
    <dbReference type="NCBI Taxonomy" id="1902245"/>
    <lineage>
        <taxon>Bacteria</taxon>
        <taxon>Bacillati</taxon>
        <taxon>Actinomycetota</taxon>
        <taxon>Actinomycetes</taxon>
        <taxon>Nakamurellales</taxon>
        <taxon>Nakamurellaceae</taxon>
        <taxon>Nakamurella</taxon>
    </lineage>
</organism>
<reference evidence="4 5" key="2">
    <citation type="submission" date="2018-12" db="EMBL/GenBank/DDBJ databases">
        <title>Nakamurella antarcticus sp. nov., isolated from Antarctica South Shetland Islands soil.</title>
        <authorList>
            <person name="Peng F."/>
        </authorList>
    </citation>
    <scope>NUCLEOTIDE SEQUENCE [LARGE SCALE GENOMIC DNA]</scope>
    <source>
        <strain evidence="4 5">S14-144</strain>
    </source>
</reference>
<dbReference type="KEGG" id="nak:EH165_01530"/>
<dbReference type="InterPro" id="IPR050268">
    <property type="entry name" value="NADH-dep_flavin_reductase"/>
</dbReference>
<dbReference type="PANTHER" id="PTHR30466">
    <property type="entry name" value="FLAVIN REDUCTASE"/>
    <property type="match status" value="1"/>
</dbReference>
<keyword evidence="5" id="KW-1185">Reference proteome</keyword>
<reference evidence="4 5" key="1">
    <citation type="submission" date="2018-11" db="EMBL/GenBank/DDBJ databases">
        <authorList>
            <person name="Da X."/>
        </authorList>
    </citation>
    <scope>NUCLEOTIDE SEQUENCE [LARGE SCALE GENOMIC DNA]</scope>
    <source>
        <strain evidence="4 5">S14-144</strain>
    </source>
</reference>
<accession>A0A3G8ZPQ5</accession>
<evidence type="ECO:0000256" key="2">
    <source>
        <dbReference type="ARBA" id="ARBA00023002"/>
    </source>
</evidence>
<evidence type="ECO:0000256" key="1">
    <source>
        <dbReference type="ARBA" id="ARBA00008898"/>
    </source>
</evidence>
<feature type="domain" description="Flavin reductase like" evidence="3">
    <location>
        <begin position="5"/>
        <end position="155"/>
    </location>
</feature>
<sequence length="164" mass="17414">MKDVLGNFGTGVTVVTALGPHGPIGFTCQTFASVSLTPPLVSICPARTSGTWAQIRDIGRFCINILTADHDALSDNFAISSSDGRNKFAGLEYISGPAGSPILPGVLAWVDCSLRAEYDGGDHTIVVADVLDLDTDFPDEDATNPLLYFRGDYLHRRGSEAEPA</sequence>